<keyword evidence="1" id="KW-0472">Membrane</keyword>
<feature type="transmembrane region" description="Helical" evidence="1">
    <location>
        <begin position="68"/>
        <end position="90"/>
    </location>
</feature>
<feature type="transmembrane region" description="Helical" evidence="1">
    <location>
        <begin position="12"/>
        <end position="36"/>
    </location>
</feature>
<gene>
    <name evidence="2" type="ORF">DX116_15310</name>
</gene>
<organism evidence="2 3">
    <name type="scientific">Aeromicrobium endophyticum</name>
    <dbReference type="NCBI Taxonomy" id="2292704"/>
    <lineage>
        <taxon>Bacteria</taxon>
        <taxon>Bacillati</taxon>
        <taxon>Actinomycetota</taxon>
        <taxon>Actinomycetes</taxon>
        <taxon>Propionibacteriales</taxon>
        <taxon>Nocardioidaceae</taxon>
        <taxon>Aeromicrobium</taxon>
    </lineage>
</organism>
<dbReference type="OrthoDB" id="9785847at2"/>
<dbReference type="Proteomes" id="UP000265581">
    <property type="component" value="Unassembled WGS sequence"/>
</dbReference>
<evidence type="ECO:0000313" key="2">
    <source>
        <dbReference type="EMBL" id="REK70496.1"/>
    </source>
</evidence>
<comment type="caution">
    <text evidence="2">The sequence shown here is derived from an EMBL/GenBank/DDBJ whole genome shotgun (WGS) entry which is preliminary data.</text>
</comment>
<dbReference type="EMBL" id="QUBR01000002">
    <property type="protein sequence ID" value="REK70496.1"/>
    <property type="molecule type" value="Genomic_DNA"/>
</dbReference>
<accession>A0A371P4Y0</accession>
<reference evidence="2 3" key="1">
    <citation type="submission" date="2018-08" db="EMBL/GenBank/DDBJ databases">
        <title>Aeromicrobium sp. M2KJ-4, whole genome shotgun sequence.</title>
        <authorList>
            <person name="Tuo L."/>
        </authorList>
    </citation>
    <scope>NUCLEOTIDE SEQUENCE [LARGE SCALE GENOMIC DNA]</scope>
    <source>
        <strain evidence="2 3">M2KJ-4</strain>
    </source>
</reference>
<keyword evidence="3" id="KW-1185">Reference proteome</keyword>
<sequence>MKHRTKDAPSKPYLALVAVLGIVGLFGSVFVVRWTAGELTPAFLRAAGRLEPDAFYTGRSQDPLVGIWAYWAVALAYTAPALLVACFSPLWSPPNGLVARWANYAALGFTILYSCGVMSFAFDPSRAGLHRPLIRRYEEFSYEAADLVMAATWTMLVTVGVVMTVAAPLGRAARIVLAALTFVGSGCLFAAAFT</sequence>
<keyword evidence="1" id="KW-1133">Transmembrane helix</keyword>
<evidence type="ECO:0000256" key="1">
    <source>
        <dbReference type="SAM" id="Phobius"/>
    </source>
</evidence>
<protein>
    <submittedName>
        <fullName evidence="2">Uncharacterized protein</fullName>
    </submittedName>
</protein>
<evidence type="ECO:0000313" key="3">
    <source>
        <dbReference type="Proteomes" id="UP000265581"/>
    </source>
</evidence>
<keyword evidence="1" id="KW-0812">Transmembrane</keyword>
<name>A0A371P4Y0_9ACTN</name>
<proteinExistence type="predicted"/>
<dbReference type="AlphaFoldDB" id="A0A371P4Y0"/>
<feature type="transmembrane region" description="Helical" evidence="1">
    <location>
        <begin position="175"/>
        <end position="193"/>
    </location>
</feature>
<feature type="transmembrane region" description="Helical" evidence="1">
    <location>
        <begin position="147"/>
        <end position="168"/>
    </location>
</feature>
<dbReference type="RefSeq" id="WP_119705086.1">
    <property type="nucleotide sequence ID" value="NZ_JBHSOI010000002.1"/>
</dbReference>
<feature type="transmembrane region" description="Helical" evidence="1">
    <location>
        <begin position="102"/>
        <end position="122"/>
    </location>
</feature>